<evidence type="ECO:0000313" key="4">
    <source>
        <dbReference type="EMBL" id="ERK57202.1"/>
    </source>
</evidence>
<evidence type="ECO:0000256" key="2">
    <source>
        <dbReference type="SAM" id="SignalP"/>
    </source>
</evidence>
<dbReference type="Pfam" id="PF00497">
    <property type="entry name" value="SBP_bac_3"/>
    <property type="match status" value="1"/>
</dbReference>
<dbReference type="HOGENOM" id="CLU_019602_18_2_9"/>
<dbReference type="AlphaFoldDB" id="U2S325"/>
<organism evidence="4 5">
    <name type="scientific">Gemella bergeri ATCC 700627</name>
    <dbReference type="NCBI Taxonomy" id="1321820"/>
    <lineage>
        <taxon>Bacteria</taxon>
        <taxon>Bacillati</taxon>
        <taxon>Bacillota</taxon>
        <taxon>Bacilli</taxon>
        <taxon>Bacillales</taxon>
        <taxon>Gemellaceae</taxon>
        <taxon>Gemella</taxon>
    </lineage>
</organism>
<dbReference type="PATRIC" id="fig|1321820.3.peg.1133"/>
<dbReference type="EMBL" id="AWVP01000072">
    <property type="protein sequence ID" value="ERK57202.1"/>
    <property type="molecule type" value="Genomic_DNA"/>
</dbReference>
<keyword evidence="5" id="KW-1185">Reference proteome</keyword>
<dbReference type="InterPro" id="IPR001638">
    <property type="entry name" value="Solute-binding_3/MltF_N"/>
</dbReference>
<feature type="domain" description="Solute-binding protein family 3/N-terminal" evidence="3">
    <location>
        <begin position="38"/>
        <end position="270"/>
    </location>
</feature>
<protein>
    <submittedName>
        <fullName evidence="4">Putative arginine ABC transporter, periplasmic arginine-binding protein ArtP</fullName>
    </submittedName>
</protein>
<proteinExistence type="predicted"/>
<accession>U2S325</accession>
<dbReference type="SUPFAM" id="SSF53850">
    <property type="entry name" value="Periplasmic binding protein-like II"/>
    <property type="match status" value="1"/>
</dbReference>
<keyword evidence="1 2" id="KW-0732">Signal</keyword>
<dbReference type="PROSITE" id="PS51257">
    <property type="entry name" value="PROKAR_LIPOPROTEIN"/>
    <property type="match status" value="1"/>
</dbReference>
<dbReference type="Gene3D" id="3.40.190.10">
    <property type="entry name" value="Periplasmic binding protein-like II"/>
    <property type="match status" value="2"/>
</dbReference>
<gene>
    <name evidence="4" type="ORF">HMPREF1983_01169</name>
</gene>
<evidence type="ECO:0000256" key="1">
    <source>
        <dbReference type="ARBA" id="ARBA00022729"/>
    </source>
</evidence>
<reference evidence="4 5" key="1">
    <citation type="submission" date="2013-08" db="EMBL/GenBank/DDBJ databases">
        <authorList>
            <person name="Weinstock G."/>
            <person name="Sodergren E."/>
            <person name="Wylie T."/>
            <person name="Fulton L."/>
            <person name="Fulton R."/>
            <person name="Fronick C."/>
            <person name="O'Laughlin M."/>
            <person name="Godfrey J."/>
            <person name="Miner T."/>
            <person name="Herter B."/>
            <person name="Appelbaum E."/>
            <person name="Cordes M."/>
            <person name="Lek S."/>
            <person name="Wollam A."/>
            <person name="Pepin K.H."/>
            <person name="Palsikar V.B."/>
            <person name="Mitreva M."/>
            <person name="Wilson R.K."/>
        </authorList>
    </citation>
    <scope>NUCLEOTIDE SEQUENCE [LARGE SCALE GENOMIC DNA]</scope>
    <source>
        <strain evidence="4 5">ATCC 700627</strain>
    </source>
</reference>
<sequence length="274" mass="30541">MMKKLLLFITALMTIITLTACSKNNSKTKVTEIKEKGKIVLGVSPDYPPYEFLTTENGQKKVIGADIYLAQEVAKKLGVEVEIQEMAFDSLIAALNANKVDMVISGVNPTDERKKAVDFSDIYYTSKRIFVVNKDSEEIKSSDDLKNKKVGVQKGSTYETYVKEQLKLDDKNIQALTDVPSLLQDLKNKKIDVVLIPDDVAKIAMNKYSDIKISTFAAENDPEATGMAIAFKKGNDNSNKELLEQVNAVIKEIQAKKLFEQELDKYAKIAAKSE</sequence>
<feature type="signal peptide" evidence="2">
    <location>
        <begin position="1"/>
        <end position="20"/>
    </location>
</feature>
<feature type="chain" id="PRO_5039395779" evidence="2">
    <location>
        <begin position="21"/>
        <end position="274"/>
    </location>
</feature>
<dbReference type="eggNOG" id="COG0834">
    <property type="taxonomic scope" value="Bacteria"/>
</dbReference>
<evidence type="ECO:0000313" key="5">
    <source>
        <dbReference type="Proteomes" id="UP000016637"/>
    </source>
</evidence>
<name>U2S325_9BACL</name>
<dbReference type="SMART" id="SM00062">
    <property type="entry name" value="PBPb"/>
    <property type="match status" value="1"/>
</dbReference>
<dbReference type="PANTHER" id="PTHR35936:SF17">
    <property type="entry name" value="ARGININE-BINDING EXTRACELLULAR PROTEIN ARTP"/>
    <property type="match status" value="1"/>
</dbReference>
<dbReference type="Proteomes" id="UP000016637">
    <property type="component" value="Unassembled WGS sequence"/>
</dbReference>
<evidence type="ECO:0000259" key="3">
    <source>
        <dbReference type="SMART" id="SM00062"/>
    </source>
</evidence>
<dbReference type="PANTHER" id="PTHR35936">
    <property type="entry name" value="MEMBRANE-BOUND LYTIC MUREIN TRANSGLYCOSYLASE F"/>
    <property type="match status" value="1"/>
</dbReference>
<comment type="caution">
    <text evidence="4">The sequence shown here is derived from an EMBL/GenBank/DDBJ whole genome shotgun (WGS) entry which is preliminary data.</text>
</comment>